<dbReference type="InterPro" id="IPR036318">
    <property type="entry name" value="FAD-bd_PCMH-like_sf"/>
</dbReference>
<proteinExistence type="inferred from homology"/>
<keyword evidence="3" id="KW-0274">FAD</keyword>
<dbReference type="InterPro" id="IPR016166">
    <property type="entry name" value="FAD-bd_PCMH"/>
</dbReference>
<protein>
    <recommendedName>
        <fullName evidence="5">FAD-binding PCMH-type domain-containing protein</fullName>
    </recommendedName>
</protein>
<feature type="domain" description="FAD-binding PCMH-type" evidence="5">
    <location>
        <begin position="142"/>
        <end position="313"/>
    </location>
</feature>
<dbReference type="InterPro" id="IPR016169">
    <property type="entry name" value="FAD-bd_PCMH_sub2"/>
</dbReference>
<dbReference type="Proteomes" id="UP000838763">
    <property type="component" value="Unassembled WGS sequence"/>
</dbReference>
<dbReference type="PANTHER" id="PTHR42973">
    <property type="entry name" value="BINDING OXIDOREDUCTASE, PUTATIVE (AFU_ORTHOLOGUE AFUA_1G17690)-RELATED"/>
    <property type="match status" value="1"/>
</dbReference>
<sequence>MHRIESMQKPVNLGPGLSDFGDFCQCPMESRYSSSSFVVSRVFRSARDPDGNERPNDNGRRPRNAAVVHQPDNYSLTQRLTPFNAMHIKSGVAAVIGLAAVPALAVSPAICFELTLTLPGKVFLRNSGDYNTHNQYWSNRQDGLSPCCIVAPSSTNDVKKAMNAIRKWKAPFTVKSGGHVPFPSSNIEDGVTIDLVSLNQLQLSGDKSVISVGPGNRWRDVANHLLPHNLAAIGGRVGDIGVGGFVLGGGISWFSGRYGWACDNVRSFEVVLASGNVVTASATQHPALYKALRGGGGPNFGIVTRFDLETIPQGDIWYKESLYSPASTSDVVDQFCDTAVNGIAADVDAHPVMFAAYQPSLGGVITQVFRWHAVPPPTSATVPAVFQPFEAIPDLMNKNATLTVPAMLDVYPDPAGFRKGWWDTSIAADNPEVLKDVITNYGTWVAANFADKPEVVAVLLIQPVAHSTILQMQKYGGNSMNLSPSLATQIKINTYVTWADQALDTFVGNAATQLVSQTEQIAIAGEAFDGGFRYMNYAERTQDVYGRYGPGALAQLQAAASTYDPNQVLKKQWKGYFKV</sequence>
<dbReference type="Pfam" id="PF01565">
    <property type="entry name" value="FAD_binding_4"/>
    <property type="match status" value="1"/>
</dbReference>
<evidence type="ECO:0000313" key="7">
    <source>
        <dbReference type="Proteomes" id="UP000838763"/>
    </source>
</evidence>
<dbReference type="SUPFAM" id="SSF56176">
    <property type="entry name" value="FAD-binding/transporter-associated domain-like"/>
    <property type="match status" value="1"/>
</dbReference>
<organism evidence="6 7">
    <name type="scientific">Parascedosporium putredinis</name>
    <dbReference type="NCBI Taxonomy" id="1442378"/>
    <lineage>
        <taxon>Eukaryota</taxon>
        <taxon>Fungi</taxon>
        <taxon>Dikarya</taxon>
        <taxon>Ascomycota</taxon>
        <taxon>Pezizomycotina</taxon>
        <taxon>Sordariomycetes</taxon>
        <taxon>Hypocreomycetidae</taxon>
        <taxon>Microascales</taxon>
        <taxon>Microascaceae</taxon>
        <taxon>Parascedosporium</taxon>
    </lineage>
</organism>
<comment type="similarity">
    <text evidence="1">Belongs to the oxygen-dependent FAD-linked oxidoreductase family.</text>
</comment>
<evidence type="ECO:0000256" key="4">
    <source>
        <dbReference type="ARBA" id="ARBA00023002"/>
    </source>
</evidence>
<evidence type="ECO:0000313" key="6">
    <source>
        <dbReference type="EMBL" id="CAI4220073.1"/>
    </source>
</evidence>
<comment type="caution">
    <text evidence="6">The sequence shown here is derived from an EMBL/GenBank/DDBJ whole genome shotgun (WGS) entry which is preliminary data.</text>
</comment>
<reference evidence="6" key="1">
    <citation type="submission" date="2022-11" db="EMBL/GenBank/DDBJ databases">
        <authorList>
            <person name="Scott C."/>
            <person name="Bruce N."/>
        </authorList>
    </citation>
    <scope>NUCLEOTIDE SEQUENCE</scope>
</reference>
<dbReference type="PANTHER" id="PTHR42973:SF54">
    <property type="entry name" value="FAD-BINDING PCMH-TYPE DOMAIN-CONTAINING PROTEIN"/>
    <property type="match status" value="1"/>
</dbReference>
<evidence type="ECO:0000256" key="1">
    <source>
        <dbReference type="ARBA" id="ARBA00005466"/>
    </source>
</evidence>
<dbReference type="EMBL" id="CALLCH030000021">
    <property type="protein sequence ID" value="CAI4220073.1"/>
    <property type="molecule type" value="Genomic_DNA"/>
</dbReference>
<dbReference type="InterPro" id="IPR050416">
    <property type="entry name" value="FAD-linked_Oxidoreductase"/>
</dbReference>
<gene>
    <name evidence="6" type="ORF">PPNO1_LOCUS9614</name>
</gene>
<evidence type="ECO:0000256" key="3">
    <source>
        <dbReference type="ARBA" id="ARBA00022827"/>
    </source>
</evidence>
<dbReference type="Gene3D" id="3.30.465.10">
    <property type="match status" value="1"/>
</dbReference>
<keyword evidence="4" id="KW-0560">Oxidoreductase</keyword>
<keyword evidence="7" id="KW-1185">Reference proteome</keyword>
<evidence type="ECO:0000256" key="2">
    <source>
        <dbReference type="ARBA" id="ARBA00022630"/>
    </source>
</evidence>
<evidence type="ECO:0000259" key="5">
    <source>
        <dbReference type="PROSITE" id="PS51387"/>
    </source>
</evidence>
<accession>A0A9P1HDI3</accession>
<dbReference type="GO" id="GO:0071949">
    <property type="term" value="F:FAD binding"/>
    <property type="evidence" value="ECO:0007669"/>
    <property type="project" value="InterPro"/>
</dbReference>
<dbReference type="AlphaFoldDB" id="A0A9P1HDI3"/>
<name>A0A9P1HDI3_9PEZI</name>
<dbReference type="InterPro" id="IPR006094">
    <property type="entry name" value="Oxid_FAD_bind_N"/>
</dbReference>
<dbReference type="PROSITE" id="PS51387">
    <property type="entry name" value="FAD_PCMH"/>
    <property type="match status" value="1"/>
</dbReference>
<dbReference type="OrthoDB" id="2151789at2759"/>
<keyword evidence="2" id="KW-0285">Flavoprotein</keyword>
<dbReference type="GO" id="GO:0016491">
    <property type="term" value="F:oxidoreductase activity"/>
    <property type="evidence" value="ECO:0007669"/>
    <property type="project" value="UniProtKB-KW"/>
</dbReference>